<dbReference type="InterPro" id="IPR026278">
    <property type="entry name" value="KhtT"/>
</dbReference>
<dbReference type="Pfam" id="PF25991">
    <property type="entry name" value="KhtT_N"/>
    <property type="match status" value="1"/>
</dbReference>
<accession>A0A4Y8X3E6</accession>
<dbReference type="AlphaFoldDB" id="A0A4Y8X3E6"/>
<dbReference type="RefSeq" id="WP_135029895.1">
    <property type="nucleotide sequence ID" value="NZ_BMLA01000003.1"/>
</dbReference>
<dbReference type="PANTHER" id="PTHR30445">
    <property type="entry name" value="K(+)_H(+) ANTIPORTER SUBUNIT KHTT"/>
    <property type="match status" value="1"/>
</dbReference>
<dbReference type="InterPro" id="IPR058776">
    <property type="entry name" value="KhtT-like_N"/>
</dbReference>
<dbReference type="InterPro" id="IPR006037">
    <property type="entry name" value="RCK_C"/>
</dbReference>
<comment type="caution">
    <text evidence="1">The sequence shown here is derived from an EMBL/GenBank/DDBJ whole genome shotgun (WGS) entry which is preliminary data.</text>
</comment>
<proteinExistence type="predicted"/>
<evidence type="ECO:0000313" key="2">
    <source>
        <dbReference type="Proteomes" id="UP000560081"/>
    </source>
</evidence>
<dbReference type="PROSITE" id="PS51202">
    <property type="entry name" value="RCK_C"/>
    <property type="match status" value="1"/>
</dbReference>
<dbReference type="GO" id="GO:0008324">
    <property type="term" value="F:monoatomic cation transmembrane transporter activity"/>
    <property type="evidence" value="ECO:0007669"/>
    <property type="project" value="InterPro"/>
</dbReference>
<protein>
    <submittedName>
        <fullName evidence="1">TrkA domain protein</fullName>
    </submittedName>
</protein>
<dbReference type="EMBL" id="JACHMC010000001">
    <property type="protein sequence ID" value="MBB4881967.1"/>
    <property type="molecule type" value="Genomic_DNA"/>
</dbReference>
<keyword evidence="2" id="KW-1185">Reference proteome</keyword>
<organism evidence="1 2">
    <name type="scientific">Micrococcus flavus</name>
    <dbReference type="NCBI Taxonomy" id="384602"/>
    <lineage>
        <taxon>Bacteria</taxon>
        <taxon>Bacillati</taxon>
        <taxon>Actinomycetota</taxon>
        <taxon>Actinomycetes</taxon>
        <taxon>Micrococcales</taxon>
        <taxon>Micrococcaceae</taxon>
        <taxon>Micrococcus</taxon>
    </lineage>
</organism>
<dbReference type="Proteomes" id="UP000560081">
    <property type="component" value="Unassembled WGS sequence"/>
</dbReference>
<dbReference type="PIRSF" id="PIRSF005028">
    <property type="entry name" value="KhtT"/>
    <property type="match status" value="1"/>
</dbReference>
<dbReference type="PANTHER" id="PTHR30445:SF8">
    <property type="entry name" value="K(+)_H(+) ANTIPORTER SUBUNIT KHTT"/>
    <property type="match status" value="1"/>
</dbReference>
<dbReference type="GO" id="GO:0006813">
    <property type="term" value="P:potassium ion transport"/>
    <property type="evidence" value="ECO:0007669"/>
    <property type="project" value="InterPro"/>
</dbReference>
<name>A0A4Y8X3E6_9MICC</name>
<gene>
    <name evidence="1" type="ORF">BJ976_000318</name>
</gene>
<dbReference type="Gene3D" id="3.30.70.1450">
    <property type="entry name" value="Regulator of K+ conductance, C-terminal domain"/>
    <property type="match status" value="1"/>
</dbReference>
<dbReference type="Pfam" id="PF02080">
    <property type="entry name" value="TrkA_C"/>
    <property type="match status" value="1"/>
</dbReference>
<reference evidence="1 2" key="1">
    <citation type="submission" date="2020-08" db="EMBL/GenBank/DDBJ databases">
        <title>Sequencing the genomes of 1000 actinobacteria strains.</title>
        <authorList>
            <person name="Klenk H.-P."/>
        </authorList>
    </citation>
    <scope>NUCLEOTIDE SEQUENCE [LARGE SCALE GENOMIC DNA]</scope>
    <source>
        <strain evidence="1 2">DSM 19079</strain>
    </source>
</reference>
<dbReference type="InterPro" id="IPR036721">
    <property type="entry name" value="RCK_C_sf"/>
</dbReference>
<dbReference type="InterPro" id="IPR050144">
    <property type="entry name" value="AAE_transporter"/>
</dbReference>
<dbReference type="SUPFAM" id="SSF116726">
    <property type="entry name" value="TrkA C-terminal domain-like"/>
    <property type="match status" value="1"/>
</dbReference>
<evidence type="ECO:0000313" key="1">
    <source>
        <dbReference type="EMBL" id="MBB4881967.1"/>
    </source>
</evidence>
<sequence>MSLNETPLPGIGVRRELDIAAGRRIGVVTHRDGQTDLILSDRDDPDACAASIPLTLDEAASLGALLAGPRLVAQLEDEHAELPGITTRQLILPHESPYAGEELGSTRMRTRTGVSIVAVVRAGVTHPSPGPDFLLEGGDLVIVVGTGEGVRQAEKLLAV</sequence>
<dbReference type="OrthoDB" id="5242677at2"/>